<accession>A0ABU6WQ23</accession>
<keyword evidence="2" id="KW-1185">Reference proteome</keyword>
<reference evidence="1 2" key="1">
    <citation type="journal article" date="2023" name="Plants (Basel)">
        <title>Bridging the Gap: Combining Genomics and Transcriptomics Approaches to Understand Stylosanthes scabra, an Orphan Legume from the Brazilian Caatinga.</title>
        <authorList>
            <person name="Ferreira-Neto J.R.C."/>
            <person name="da Silva M.D."/>
            <person name="Binneck E."/>
            <person name="de Melo N.F."/>
            <person name="da Silva R.H."/>
            <person name="de Melo A.L.T.M."/>
            <person name="Pandolfi V."/>
            <person name="Bustamante F.O."/>
            <person name="Brasileiro-Vidal A.C."/>
            <person name="Benko-Iseppon A.M."/>
        </authorList>
    </citation>
    <scope>NUCLEOTIDE SEQUENCE [LARGE SCALE GENOMIC DNA]</scope>
    <source>
        <tissue evidence="1">Leaves</tissue>
    </source>
</reference>
<protein>
    <submittedName>
        <fullName evidence="1">Uncharacterized protein</fullName>
    </submittedName>
</protein>
<sequence length="130" mass="14733">MELLKIAAWLKGTYIGALQKIEEASKILNIEEAKAAKLQSTGNSKLLKDKQPFKFGVGSLHSTINMASSSAPTSILDDYRFREVFNQTLFESHVRRKKIIPEVGFNLNEDEYPQIKEQIALRGWRRLAAP</sequence>
<proteinExistence type="predicted"/>
<comment type="caution">
    <text evidence="1">The sequence shown here is derived from an EMBL/GenBank/DDBJ whole genome shotgun (WGS) entry which is preliminary data.</text>
</comment>
<gene>
    <name evidence="1" type="ORF">PIB30_072390</name>
</gene>
<organism evidence="1 2">
    <name type="scientific">Stylosanthes scabra</name>
    <dbReference type="NCBI Taxonomy" id="79078"/>
    <lineage>
        <taxon>Eukaryota</taxon>
        <taxon>Viridiplantae</taxon>
        <taxon>Streptophyta</taxon>
        <taxon>Embryophyta</taxon>
        <taxon>Tracheophyta</taxon>
        <taxon>Spermatophyta</taxon>
        <taxon>Magnoliopsida</taxon>
        <taxon>eudicotyledons</taxon>
        <taxon>Gunneridae</taxon>
        <taxon>Pentapetalae</taxon>
        <taxon>rosids</taxon>
        <taxon>fabids</taxon>
        <taxon>Fabales</taxon>
        <taxon>Fabaceae</taxon>
        <taxon>Papilionoideae</taxon>
        <taxon>50 kb inversion clade</taxon>
        <taxon>dalbergioids sensu lato</taxon>
        <taxon>Dalbergieae</taxon>
        <taxon>Pterocarpus clade</taxon>
        <taxon>Stylosanthes</taxon>
    </lineage>
</organism>
<name>A0ABU6WQ23_9FABA</name>
<evidence type="ECO:0000313" key="1">
    <source>
        <dbReference type="EMBL" id="MED6187016.1"/>
    </source>
</evidence>
<dbReference type="Proteomes" id="UP001341840">
    <property type="component" value="Unassembled WGS sequence"/>
</dbReference>
<dbReference type="EMBL" id="JASCZI010182099">
    <property type="protein sequence ID" value="MED6187016.1"/>
    <property type="molecule type" value="Genomic_DNA"/>
</dbReference>
<evidence type="ECO:0000313" key="2">
    <source>
        <dbReference type="Proteomes" id="UP001341840"/>
    </source>
</evidence>